<comment type="catalytic activity">
    <reaction evidence="9">
        <text>(S)-2,3,4,5-tetrahydrodipicolinate + NADP(+) + H2O = (2S,4S)-4-hydroxy-2,3,4,5-tetrahydrodipicolinate + NADPH + H(+)</text>
        <dbReference type="Rhea" id="RHEA:35331"/>
        <dbReference type="ChEBI" id="CHEBI:15377"/>
        <dbReference type="ChEBI" id="CHEBI:15378"/>
        <dbReference type="ChEBI" id="CHEBI:16845"/>
        <dbReference type="ChEBI" id="CHEBI:57783"/>
        <dbReference type="ChEBI" id="CHEBI:58349"/>
        <dbReference type="ChEBI" id="CHEBI:67139"/>
        <dbReference type="EC" id="1.17.1.8"/>
    </reaction>
</comment>
<keyword evidence="4 9" id="KW-0521">NADP</keyword>
<keyword evidence="2 9" id="KW-0963">Cytoplasm</keyword>
<feature type="active site" description="Proton donor" evidence="9">
    <location>
        <position position="145"/>
    </location>
</feature>
<dbReference type="InterPro" id="IPR000846">
    <property type="entry name" value="DapB_N"/>
</dbReference>
<feature type="binding site" evidence="9">
    <location>
        <begin position="151"/>
        <end position="152"/>
    </location>
    <ligand>
        <name>(S)-2,3,4,5-tetrahydrodipicolinate</name>
        <dbReference type="ChEBI" id="CHEBI:16845"/>
    </ligand>
</feature>
<feature type="binding site" evidence="9">
    <location>
        <position position="142"/>
    </location>
    <ligand>
        <name>(S)-2,3,4,5-tetrahydrodipicolinate</name>
        <dbReference type="ChEBI" id="CHEBI:16845"/>
    </ligand>
</feature>
<feature type="domain" description="Dihydrodipicolinate reductase C-terminal" evidence="12">
    <location>
        <begin position="114"/>
        <end position="248"/>
    </location>
</feature>
<dbReference type="SUPFAM" id="SSF51735">
    <property type="entry name" value="NAD(P)-binding Rossmann-fold domains"/>
    <property type="match status" value="1"/>
</dbReference>
<dbReference type="EMBL" id="CP060096">
    <property type="protein sequence ID" value="QSZ27837.1"/>
    <property type="molecule type" value="Genomic_DNA"/>
</dbReference>
<dbReference type="Gene3D" id="3.30.360.10">
    <property type="entry name" value="Dihydrodipicolinate Reductase, domain 2"/>
    <property type="match status" value="1"/>
</dbReference>
<organism evidence="13 14">
    <name type="scientific">Aceticella autotrophica</name>
    <dbReference type="NCBI Taxonomy" id="2755338"/>
    <lineage>
        <taxon>Bacteria</taxon>
        <taxon>Bacillati</taxon>
        <taxon>Bacillota</taxon>
        <taxon>Clostridia</taxon>
        <taxon>Thermoanaerobacterales</taxon>
        <taxon>Thermoanaerobacteraceae</taxon>
        <taxon>Aceticella</taxon>
    </lineage>
</organism>
<comment type="pathway">
    <text evidence="9">Amino-acid biosynthesis; L-lysine biosynthesis via DAP pathway; (S)-tetrahydrodipicolinate from L-aspartate: step 4/4.</text>
</comment>
<dbReference type="GO" id="GO:0005829">
    <property type="term" value="C:cytosol"/>
    <property type="evidence" value="ECO:0007669"/>
    <property type="project" value="TreeGrafter"/>
</dbReference>
<dbReference type="CDD" id="cd02274">
    <property type="entry name" value="DHDPR_N"/>
    <property type="match status" value="1"/>
</dbReference>
<evidence type="ECO:0000313" key="13">
    <source>
        <dbReference type="EMBL" id="QSZ27837.1"/>
    </source>
</evidence>
<dbReference type="Gene3D" id="3.40.50.720">
    <property type="entry name" value="NAD(P)-binding Rossmann-like Domain"/>
    <property type="match status" value="1"/>
</dbReference>
<dbReference type="GO" id="GO:0050661">
    <property type="term" value="F:NADP binding"/>
    <property type="evidence" value="ECO:0007669"/>
    <property type="project" value="UniProtKB-UniRule"/>
</dbReference>
<dbReference type="InterPro" id="IPR022663">
    <property type="entry name" value="DapB_C"/>
</dbReference>
<dbReference type="FunFam" id="3.30.360.10:FF:000009">
    <property type="entry name" value="4-hydroxy-tetrahydrodipicolinate reductase"/>
    <property type="match status" value="1"/>
</dbReference>
<feature type="binding site" evidence="9">
    <location>
        <begin position="8"/>
        <end position="13"/>
    </location>
    <ligand>
        <name>NAD(+)</name>
        <dbReference type="ChEBI" id="CHEBI:57540"/>
    </ligand>
</feature>
<dbReference type="Pfam" id="PF05173">
    <property type="entry name" value="DapB_C"/>
    <property type="match status" value="1"/>
</dbReference>
<dbReference type="PANTHER" id="PTHR20836">
    <property type="entry name" value="DIHYDRODIPICOLINATE REDUCTASE"/>
    <property type="match status" value="1"/>
</dbReference>
<dbReference type="AlphaFoldDB" id="A0A975GB58"/>
<comment type="function">
    <text evidence="9">Catalyzes the conversion of 4-hydroxy-tetrahydrodipicolinate (HTPA) to tetrahydrodipicolinate.</text>
</comment>
<feature type="active site" description="Proton donor/acceptor" evidence="9">
    <location>
        <position position="141"/>
    </location>
</feature>
<dbReference type="GO" id="GO:0009089">
    <property type="term" value="P:lysine biosynthetic process via diaminopimelate"/>
    <property type="evidence" value="ECO:0007669"/>
    <property type="project" value="UniProtKB-UniRule"/>
</dbReference>
<evidence type="ECO:0000256" key="4">
    <source>
        <dbReference type="ARBA" id="ARBA00022857"/>
    </source>
</evidence>
<feature type="binding site" evidence="9">
    <location>
        <begin position="108"/>
        <end position="111"/>
    </location>
    <ligand>
        <name>NAD(+)</name>
        <dbReference type="ChEBI" id="CHEBI:57540"/>
    </ligand>
</feature>
<feature type="binding site" evidence="9">
    <location>
        <begin position="84"/>
        <end position="86"/>
    </location>
    <ligand>
        <name>NAD(+)</name>
        <dbReference type="ChEBI" id="CHEBI:57540"/>
    </ligand>
</feature>
<dbReference type="Pfam" id="PF01113">
    <property type="entry name" value="DapB_N"/>
    <property type="match status" value="1"/>
</dbReference>
<dbReference type="Proteomes" id="UP000671913">
    <property type="component" value="Chromosome"/>
</dbReference>
<dbReference type="KEGG" id="aaut:ACETAC_02820"/>
<dbReference type="InterPro" id="IPR023940">
    <property type="entry name" value="DHDPR_bac"/>
</dbReference>
<comment type="caution">
    <text evidence="9">Lacks conserved residue(s) required for the propagation of feature annotation.</text>
</comment>
<keyword evidence="3 9" id="KW-0028">Amino-acid biosynthesis</keyword>
<feature type="domain" description="Dihydrodipicolinate reductase N-terminal" evidence="11">
    <location>
        <begin position="3"/>
        <end position="111"/>
    </location>
</feature>
<protein>
    <recommendedName>
        <fullName evidence="9 10">4-hydroxy-tetrahydrodipicolinate reductase</fullName>
        <shortName evidence="9">HTPA reductase</shortName>
        <ecNumber evidence="9 10">1.17.1.8</ecNumber>
    </recommendedName>
</protein>
<keyword evidence="14" id="KW-1185">Reference proteome</keyword>
<evidence type="ECO:0000256" key="8">
    <source>
        <dbReference type="ARBA" id="ARBA00023154"/>
    </source>
</evidence>
<dbReference type="RefSeq" id="WP_284680555.1">
    <property type="nucleotide sequence ID" value="NZ_CP060096.1"/>
</dbReference>
<evidence type="ECO:0000256" key="7">
    <source>
        <dbReference type="ARBA" id="ARBA00023027"/>
    </source>
</evidence>
<dbReference type="InterPro" id="IPR036291">
    <property type="entry name" value="NAD(P)-bd_dom_sf"/>
</dbReference>
<reference evidence="13" key="1">
    <citation type="submission" date="2020-08" db="EMBL/GenBank/DDBJ databases">
        <title>Genomic insights into the carbon and energy metabolism of the first obligate autotrophic acetogenic bacterium Aceticella autotrophica gen. nov., sp. nov.</title>
        <authorList>
            <person name="Toshchakov S.V."/>
            <person name="Elcheninov A.G."/>
            <person name="Kublanov I.V."/>
            <person name="Frolov E.N."/>
            <person name="Lebedinsky A.V."/>
        </authorList>
    </citation>
    <scope>NUCLEOTIDE SEQUENCE</scope>
    <source>
        <strain evidence="13">3443-3Ac</strain>
    </source>
</reference>
<keyword evidence="7 9" id="KW-0520">NAD</keyword>
<comment type="subcellular location">
    <subcellularLocation>
        <location evidence="9">Cytoplasm</location>
    </subcellularLocation>
</comment>
<dbReference type="EC" id="1.17.1.8" evidence="9 10"/>
<evidence type="ECO:0000259" key="12">
    <source>
        <dbReference type="Pfam" id="PF05173"/>
    </source>
</evidence>
<dbReference type="GO" id="GO:0016726">
    <property type="term" value="F:oxidoreductase activity, acting on CH or CH2 groups, NAD or NADP as acceptor"/>
    <property type="evidence" value="ECO:0007669"/>
    <property type="project" value="UniProtKB-UniRule"/>
</dbReference>
<accession>A0A975GB58</accession>
<evidence type="ECO:0000259" key="11">
    <source>
        <dbReference type="Pfam" id="PF01113"/>
    </source>
</evidence>
<keyword evidence="8 9" id="KW-0457">Lysine biosynthesis</keyword>
<dbReference type="NCBIfam" id="TIGR00036">
    <property type="entry name" value="dapB"/>
    <property type="match status" value="1"/>
</dbReference>
<dbReference type="HAMAP" id="MF_00102">
    <property type="entry name" value="DapB"/>
    <property type="match status" value="1"/>
</dbReference>
<keyword evidence="6 9" id="KW-0560">Oxidoreductase</keyword>
<evidence type="ECO:0000256" key="5">
    <source>
        <dbReference type="ARBA" id="ARBA00022915"/>
    </source>
</evidence>
<evidence type="ECO:0000256" key="1">
    <source>
        <dbReference type="ARBA" id="ARBA00006642"/>
    </source>
</evidence>
<dbReference type="PROSITE" id="PS01298">
    <property type="entry name" value="DAPB"/>
    <property type="match status" value="1"/>
</dbReference>
<evidence type="ECO:0000256" key="6">
    <source>
        <dbReference type="ARBA" id="ARBA00023002"/>
    </source>
</evidence>
<dbReference type="GO" id="GO:0019877">
    <property type="term" value="P:diaminopimelate biosynthetic process"/>
    <property type="evidence" value="ECO:0007669"/>
    <property type="project" value="UniProtKB-UniRule"/>
</dbReference>
<dbReference type="SUPFAM" id="SSF55347">
    <property type="entry name" value="Glyceraldehyde-3-phosphate dehydrogenase-like, C-terminal domain"/>
    <property type="match status" value="1"/>
</dbReference>
<dbReference type="GO" id="GO:0051287">
    <property type="term" value="F:NAD binding"/>
    <property type="evidence" value="ECO:0007669"/>
    <property type="project" value="UniProtKB-UniRule"/>
</dbReference>
<evidence type="ECO:0000256" key="9">
    <source>
        <dbReference type="HAMAP-Rule" id="MF_00102"/>
    </source>
</evidence>
<dbReference type="GO" id="GO:0008839">
    <property type="term" value="F:4-hydroxy-tetrahydrodipicolinate reductase"/>
    <property type="evidence" value="ECO:0007669"/>
    <property type="project" value="UniProtKB-UniRule"/>
</dbReference>
<evidence type="ECO:0000256" key="2">
    <source>
        <dbReference type="ARBA" id="ARBA00022490"/>
    </source>
</evidence>
<gene>
    <name evidence="9" type="primary">dapB</name>
    <name evidence="13" type="ORF">ACETAC_02820</name>
</gene>
<comment type="catalytic activity">
    <reaction evidence="9">
        <text>(S)-2,3,4,5-tetrahydrodipicolinate + NAD(+) + H2O = (2S,4S)-4-hydroxy-2,3,4,5-tetrahydrodipicolinate + NADH + H(+)</text>
        <dbReference type="Rhea" id="RHEA:35323"/>
        <dbReference type="ChEBI" id="CHEBI:15377"/>
        <dbReference type="ChEBI" id="CHEBI:15378"/>
        <dbReference type="ChEBI" id="CHEBI:16845"/>
        <dbReference type="ChEBI" id="CHEBI:57540"/>
        <dbReference type="ChEBI" id="CHEBI:57945"/>
        <dbReference type="ChEBI" id="CHEBI:67139"/>
        <dbReference type="EC" id="1.17.1.8"/>
    </reaction>
</comment>
<dbReference type="PANTHER" id="PTHR20836:SF7">
    <property type="entry name" value="4-HYDROXY-TETRAHYDRODIPICOLINATE REDUCTASE"/>
    <property type="match status" value="1"/>
</dbReference>
<comment type="subunit">
    <text evidence="9">Homotetramer.</text>
</comment>
<comment type="similarity">
    <text evidence="1 9">Belongs to the DapB family.</text>
</comment>
<evidence type="ECO:0000313" key="14">
    <source>
        <dbReference type="Proteomes" id="UP000671913"/>
    </source>
</evidence>
<name>A0A975GB58_9THEO</name>
<dbReference type="PIRSF" id="PIRSF000161">
    <property type="entry name" value="DHPR"/>
    <property type="match status" value="1"/>
</dbReference>
<comment type="caution">
    <text evidence="9">Was originally thought to be a dihydrodipicolinate reductase (DHDPR), catalyzing the conversion of dihydrodipicolinate to tetrahydrodipicolinate. However, it was shown in E.coli that the substrate of the enzymatic reaction is not dihydrodipicolinate (DHDP) but in fact (2S,4S)-4-hydroxy-2,3,4,5-tetrahydrodipicolinic acid (HTPA), the product released by the DapA-catalyzed reaction.</text>
</comment>
<dbReference type="InterPro" id="IPR022664">
    <property type="entry name" value="DapB_N_CS"/>
</dbReference>
<evidence type="ECO:0000256" key="10">
    <source>
        <dbReference type="NCBIfam" id="TIGR00036"/>
    </source>
</evidence>
<keyword evidence="5 9" id="KW-0220">Diaminopimelate biosynthesis</keyword>
<proteinExistence type="inferred from homology"/>
<sequence>MLKIINHGCNGKMGRVISRLVSEKSDCKIVAGIDKNPSSSDFPIYTSLKDVKEDADVIIDFSFHSAVPELLKNAELKKIPVVVATTGLSDDELCTLKEAAKTIPIFRSANMSLGINILINLVKEAAKILQNNYDIEIIEKHHNMKKDAPSGTALMIADAINEVLTEKKEYIYGRHSKTDTRKENELGIHAIRGGTIVGEHEVIFAGHDEILTISHSARSREIFAIGALKAAEFIVNQKPGLYDMNSLLEKG</sequence>
<evidence type="ECO:0000256" key="3">
    <source>
        <dbReference type="ARBA" id="ARBA00022605"/>
    </source>
</evidence>